<dbReference type="AlphaFoldDB" id="A0A9N8F1E0"/>
<feature type="compositionally biased region" description="Basic and acidic residues" evidence="1">
    <location>
        <begin position="28"/>
        <end position="37"/>
    </location>
</feature>
<sequence length="118" mass="13438">MPIPTFISISDNDDMDINLPLSPISGNEETRHQRTEARFQNSARKHRQRLGNNNRMMCKMPLVEDALERDGLAISNHKDAKEVDRALTRMLAMVSNKQTGKDAHHQSISSQDSLCFFD</sequence>
<dbReference type="Proteomes" id="UP001153069">
    <property type="component" value="Unassembled WGS sequence"/>
</dbReference>
<evidence type="ECO:0000256" key="1">
    <source>
        <dbReference type="SAM" id="MobiDB-lite"/>
    </source>
</evidence>
<protein>
    <submittedName>
        <fullName evidence="2">Uncharacterized protein</fullName>
    </submittedName>
</protein>
<accession>A0A9N8F1E0</accession>
<reference evidence="2" key="1">
    <citation type="submission" date="2020-06" db="EMBL/GenBank/DDBJ databases">
        <authorList>
            <consortium name="Plant Systems Biology data submission"/>
        </authorList>
    </citation>
    <scope>NUCLEOTIDE SEQUENCE</scope>
    <source>
        <strain evidence="2">D6</strain>
    </source>
</reference>
<feature type="compositionally biased region" description="Polar residues" evidence="1">
    <location>
        <begin position="106"/>
        <end position="118"/>
    </location>
</feature>
<feature type="region of interest" description="Disordered" evidence="1">
    <location>
        <begin position="17"/>
        <end position="56"/>
    </location>
</feature>
<name>A0A9N8F1E0_9STRA</name>
<comment type="caution">
    <text evidence="2">The sequence shown here is derived from an EMBL/GenBank/DDBJ whole genome shotgun (WGS) entry which is preliminary data.</text>
</comment>
<organism evidence="2 3">
    <name type="scientific">Seminavis robusta</name>
    <dbReference type="NCBI Taxonomy" id="568900"/>
    <lineage>
        <taxon>Eukaryota</taxon>
        <taxon>Sar</taxon>
        <taxon>Stramenopiles</taxon>
        <taxon>Ochrophyta</taxon>
        <taxon>Bacillariophyta</taxon>
        <taxon>Bacillariophyceae</taxon>
        <taxon>Bacillariophycidae</taxon>
        <taxon>Naviculales</taxon>
        <taxon>Naviculaceae</taxon>
        <taxon>Seminavis</taxon>
    </lineage>
</organism>
<evidence type="ECO:0000313" key="3">
    <source>
        <dbReference type="Proteomes" id="UP001153069"/>
    </source>
</evidence>
<evidence type="ECO:0000313" key="2">
    <source>
        <dbReference type="EMBL" id="CAB9529456.1"/>
    </source>
</evidence>
<gene>
    <name evidence="2" type="ORF">SEMRO_2507_G329730.1</name>
</gene>
<keyword evidence="3" id="KW-1185">Reference proteome</keyword>
<feature type="region of interest" description="Disordered" evidence="1">
    <location>
        <begin position="96"/>
        <end position="118"/>
    </location>
</feature>
<dbReference type="EMBL" id="CAICTM010002505">
    <property type="protein sequence ID" value="CAB9529456.1"/>
    <property type="molecule type" value="Genomic_DNA"/>
</dbReference>
<proteinExistence type="predicted"/>